<accession>A0A7L7L5X3</accession>
<dbReference type="AlphaFoldDB" id="A0A7L7L5X3"/>
<dbReference type="PANTHER" id="PTHR30097:SF4">
    <property type="entry name" value="SLR6042 PROTEIN"/>
    <property type="match status" value="1"/>
</dbReference>
<feature type="domain" description="CusB-like three alpha-helical bundle" evidence="4">
    <location>
        <begin position="182"/>
        <end position="229"/>
    </location>
</feature>
<evidence type="ECO:0000259" key="6">
    <source>
        <dbReference type="Pfam" id="PF25954"/>
    </source>
</evidence>
<dbReference type="InterPro" id="IPR058649">
    <property type="entry name" value="CzcB_C"/>
</dbReference>
<keyword evidence="1" id="KW-0813">Transport</keyword>
<dbReference type="PANTHER" id="PTHR30097">
    <property type="entry name" value="CATION EFFLUX SYSTEM PROTEIN CUSB"/>
    <property type="match status" value="1"/>
</dbReference>
<dbReference type="Pfam" id="PF25954">
    <property type="entry name" value="Beta-barrel_RND_2"/>
    <property type="match status" value="1"/>
</dbReference>
<dbReference type="Pfam" id="PF19335">
    <property type="entry name" value="HMBD"/>
    <property type="match status" value="1"/>
</dbReference>
<dbReference type="Gene3D" id="2.40.420.20">
    <property type="match status" value="1"/>
</dbReference>
<name>A0A7L7L5X3_9BACT</name>
<dbReference type="GO" id="GO:0046872">
    <property type="term" value="F:metal ion binding"/>
    <property type="evidence" value="ECO:0007669"/>
    <property type="project" value="InterPro"/>
</dbReference>
<feature type="domain" description="Heavy metal binding" evidence="3">
    <location>
        <begin position="64"/>
        <end position="90"/>
    </location>
</feature>
<dbReference type="InterPro" id="IPR045800">
    <property type="entry name" value="HMBD"/>
</dbReference>
<feature type="domain" description="CusB-like beta-barrel" evidence="6">
    <location>
        <begin position="317"/>
        <end position="384"/>
    </location>
</feature>
<dbReference type="InterPro" id="IPR051909">
    <property type="entry name" value="MFP_Cation_Efflux"/>
</dbReference>
<keyword evidence="9" id="KW-1185">Reference proteome</keyword>
<dbReference type="Pfam" id="PF25869">
    <property type="entry name" value="3HB_CusB"/>
    <property type="match status" value="1"/>
</dbReference>
<feature type="domain" description="CusB-like barrel-sandwich hybrid" evidence="5">
    <location>
        <begin position="148"/>
        <end position="262"/>
    </location>
</feature>
<dbReference type="GO" id="GO:0015679">
    <property type="term" value="P:plasma membrane copper ion transport"/>
    <property type="evidence" value="ECO:0007669"/>
    <property type="project" value="TreeGrafter"/>
</dbReference>
<dbReference type="Gene3D" id="6.10.140.730">
    <property type="match status" value="1"/>
</dbReference>
<dbReference type="GO" id="GO:0060003">
    <property type="term" value="P:copper ion export"/>
    <property type="evidence" value="ECO:0007669"/>
    <property type="project" value="TreeGrafter"/>
</dbReference>
<evidence type="ECO:0000259" key="4">
    <source>
        <dbReference type="Pfam" id="PF25869"/>
    </source>
</evidence>
<evidence type="ECO:0000259" key="3">
    <source>
        <dbReference type="Pfam" id="PF19335"/>
    </source>
</evidence>
<reference evidence="8 9" key="2">
    <citation type="submission" date="2020-08" db="EMBL/GenBank/DDBJ databases">
        <title>Adhaeribacter dokdonensis sp. nov., isolated from the rhizosphere of Elymus tsukushiensis, a plant native to the Dokdo Islands, Republic of Korea.</title>
        <authorList>
            <person name="Ghim S.Y."/>
        </authorList>
    </citation>
    <scope>NUCLEOTIDE SEQUENCE [LARGE SCALE GENOMIC DNA]</scope>
    <source>
        <strain evidence="8 9">KUDC8001</strain>
    </source>
</reference>
<evidence type="ECO:0000259" key="5">
    <source>
        <dbReference type="Pfam" id="PF25919"/>
    </source>
</evidence>
<dbReference type="InterPro" id="IPR058790">
    <property type="entry name" value="BSH_CusB"/>
</dbReference>
<proteinExistence type="predicted"/>
<feature type="region of interest" description="Disordered" evidence="2">
    <location>
        <begin position="272"/>
        <end position="291"/>
    </location>
</feature>
<reference evidence="8 9" key="1">
    <citation type="submission" date="2020-06" db="EMBL/GenBank/DDBJ databases">
        <authorList>
            <person name="Hwang Y.J."/>
        </authorList>
    </citation>
    <scope>NUCLEOTIDE SEQUENCE [LARGE SCALE GENOMIC DNA]</scope>
    <source>
        <strain evidence="8 9">KUDC8001</strain>
    </source>
</reference>
<organism evidence="8 9">
    <name type="scientific">Adhaeribacter radiodurans</name>
    <dbReference type="NCBI Taxonomy" id="2745197"/>
    <lineage>
        <taxon>Bacteria</taxon>
        <taxon>Pseudomonadati</taxon>
        <taxon>Bacteroidota</taxon>
        <taxon>Cytophagia</taxon>
        <taxon>Cytophagales</taxon>
        <taxon>Hymenobacteraceae</taxon>
        <taxon>Adhaeribacter</taxon>
    </lineage>
</organism>
<evidence type="ECO:0000313" key="8">
    <source>
        <dbReference type="EMBL" id="QMU28221.1"/>
    </source>
</evidence>
<protein>
    <submittedName>
        <fullName evidence="8">Efflux RND transporter periplasmic adaptor subunit</fullName>
    </submittedName>
</protein>
<dbReference type="GO" id="GO:0030313">
    <property type="term" value="C:cell envelope"/>
    <property type="evidence" value="ECO:0007669"/>
    <property type="project" value="TreeGrafter"/>
</dbReference>
<dbReference type="InterPro" id="IPR058792">
    <property type="entry name" value="Beta-barrel_RND_2"/>
</dbReference>
<evidence type="ECO:0000256" key="2">
    <source>
        <dbReference type="SAM" id="MobiDB-lite"/>
    </source>
</evidence>
<sequence>MRKNLKNNLLKTFANPWSPLEEVGGRLFLFKIPIVIISLLLAITTTACRKNHNHAAENATEVQYTCPMHPQIVRDQPGDCPVCGMTLVAKQTANTPAVTTTSDLNYLLQPVNQTIVADLKTIRPVQKQVQNEIIMSGIVTYDTRQQFIIPARFSGRLEKLYVQFNYQPVRKGQKLFDIYSPELVTAQKELLYLLQNDPTNTALINGARQKLKFLGATEAQLNVLAENGKESYIFSVYSPYTGYVLDPAVTAAPSVVPASSIATAGGDNMATMGNSGNTGSSAGASTPTPTTSNGFAIREGMYVTTGQALLKVVDASQVWAQFKVPSHQTNPLLPGTTISIYFNQIPGDSVRTRVSLVEPVYAAGENFAQVRASLPTKNKSTQIGQLITGKATYNTGVALWVPKEAVLDIGTQAVAFQKSNNVFKPVLVQVGQRANSQVEIVSGLTAKDVVAANAQFLVDSESFIKVEDNMQ</sequence>
<evidence type="ECO:0000313" key="9">
    <source>
        <dbReference type="Proteomes" id="UP000514509"/>
    </source>
</evidence>
<evidence type="ECO:0000256" key="1">
    <source>
        <dbReference type="ARBA" id="ARBA00022448"/>
    </source>
</evidence>
<dbReference type="KEGG" id="add:HUW48_09285"/>
<dbReference type="Proteomes" id="UP000514509">
    <property type="component" value="Chromosome"/>
</dbReference>
<dbReference type="RefSeq" id="WP_182415409.1">
    <property type="nucleotide sequence ID" value="NZ_CP055153.1"/>
</dbReference>
<feature type="compositionally biased region" description="Low complexity" evidence="2">
    <location>
        <begin position="273"/>
        <end position="291"/>
    </location>
</feature>
<dbReference type="InterPro" id="IPR058791">
    <property type="entry name" value="3HB_CusB"/>
</dbReference>
<dbReference type="Pfam" id="PF25975">
    <property type="entry name" value="CzcB_C"/>
    <property type="match status" value="1"/>
</dbReference>
<gene>
    <name evidence="8" type="ORF">HUW48_09285</name>
</gene>
<feature type="domain" description="CzcB-like C-terminal circularly permuted SH3-like" evidence="7">
    <location>
        <begin position="401"/>
        <end position="458"/>
    </location>
</feature>
<evidence type="ECO:0000259" key="7">
    <source>
        <dbReference type="Pfam" id="PF25975"/>
    </source>
</evidence>
<dbReference type="EMBL" id="CP055153">
    <property type="protein sequence ID" value="QMU28221.1"/>
    <property type="molecule type" value="Genomic_DNA"/>
</dbReference>
<dbReference type="Gene3D" id="2.40.30.170">
    <property type="match status" value="1"/>
</dbReference>
<dbReference type="Pfam" id="PF25919">
    <property type="entry name" value="BSH_CusB"/>
    <property type="match status" value="1"/>
</dbReference>